<keyword evidence="1" id="KW-0732">Signal</keyword>
<feature type="non-terminal residue" evidence="2">
    <location>
        <position position="146"/>
    </location>
</feature>
<dbReference type="EMBL" id="JAUQTB010000011">
    <property type="protein sequence ID" value="MDO7907936.1"/>
    <property type="molecule type" value="Genomic_DNA"/>
</dbReference>
<keyword evidence="3" id="KW-1185">Reference proteome</keyword>
<feature type="signal peptide" evidence="1">
    <location>
        <begin position="1"/>
        <end position="28"/>
    </location>
</feature>
<evidence type="ECO:0000313" key="3">
    <source>
        <dbReference type="Proteomes" id="UP001240171"/>
    </source>
</evidence>
<feature type="chain" id="PRO_5045684223" evidence="1">
    <location>
        <begin position="29"/>
        <end position="146"/>
    </location>
</feature>
<name>A0ABT9CFF6_9BACL</name>
<protein>
    <submittedName>
        <fullName evidence="2">Uncharacterized protein</fullName>
    </submittedName>
</protein>
<sequence length="146" mass="16235">MKKYMSKLFNIFMIISLVISFMPPAANAAEAEDREAALNQQDTPYAEYEMAANTPYSSTGEGEQISDATGTLRRIETDFTLSGRNGLNVVLSRLYQGSTAYVYEPKAEADKTALGDPIIKNETEYYTYNEQTSNLGVGWTWAFPSV</sequence>
<evidence type="ECO:0000256" key="1">
    <source>
        <dbReference type="SAM" id="SignalP"/>
    </source>
</evidence>
<organism evidence="2 3">
    <name type="scientific">Paenibacillus lacisoli</name>
    <dbReference type="NCBI Taxonomy" id="3064525"/>
    <lineage>
        <taxon>Bacteria</taxon>
        <taxon>Bacillati</taxon>
        <taxon>Bacillota</taxon>
        <taxon>Bacilli</taxon>
        <taxon>Bacillales</taxon>
        <taxon>Paenibacillaceae</taxon>
        <taxon>Paenibacillus</taxon>
    </lineage>
</organism>
<comment type="caution">
    <text evidence="2">The sequence shown here is derived from an EMBL/GenBank/DDBJ whole genome shotgun (WGS) entry which is preliminary data.</text>
</comment>
<dbReference type="Proteomes" id="UP001240171">
    <property type="component" value="Unassembled WGS sequence"/>
</dbReference>
<reference evidence="2 3" key="1">
    <citation type="submission" date="2023-07" db="EMBL/GenBank/DDBJ databases">
        <title>Paenibacillus sp. JX-17 nov. isolated from soil.</title>
        <authorList>
            <person name="Wan Y."/>
            <person name="Liu B."/>
        </authorList>
    </citation>
    <scope>NUCLEOTIDE SEQUENCE [LARGE SCALE GENOMIC DNA]</scope>
    <source>
        <strain evidence="2 3">JX-17</strain>
    </source>
</reference>
<gene>
    <name evidence="2" type="ORF">Q5741_16100</name>
</gene>
<evidence type="ECO:0000313" key="2">
    <source>
        <dbReference type="EMBL" id="MDO7907936.1"/>
    </source>
</evidence>
<accession>A0ABT9CFF6</accession>
<dbReference type="RefSeq" id="WP_305025158.1">
    <property type="nucleotide sequence ID" value="NZ_JAUQTB010000011.1"/>
</dbReference>
<proteinExistence type="predicted"/>